<feature type="compositionally biased region" description="Polar residues" evidence="1">
    <location>
        <begin position="1"/>
        <end position="19"/>
    </location>
</feature>
<feature type="region of interest" description="Disordered" evidence="1">
    <location>
        <begin position="1"/>
        <end position="24"/>
    </location>
</feature>
<name>R9P4K7_PSEHS</name>
<evidence type="ECO:0000313" key="4">
    <source>
        <dbReference type="Proteomes" id="UP000014071"/>
    </source>
</evidence>
<dbReference type="InterPro" id="IPR005201">
    <property type="entry name" value="TIM_ENGase"/>
</dbReference>
<accession>R9P4K7</accession>
<reference evidence="4" key="1">
    <citation type="journal article" date="2013" name="Genome Announc.">
        <title>Draft genome sequence of the basidiomycetous yeast-like fungus Pseudozyma hubeiensis SY62, which produces an abundant amount of the biosurfactant mannosylerythritol lipids.</title>
        <authorList>
            <person name="Konishi M."/>
            <person name="Hatada Y."/>
            <person name="Horiuchi J."/>
        </authorList>
    </citation>
    <scope>NUCLEOTIDE SEQUENCE [LARGE SCALE GENOMIC DNA]</scope>
    <source>
        <strain evidence="4">SY62</strain>
    </source>
</reference>
<dbReference type="AlphaFoldDB" id="R9P4K7"/>
<dbReference type="InterPro" id="IPR032979">
    <property type="entry name" value="ENGase"/>
</dbReference>
<dbReference type="OrthoDB" id="284473at2759"/>
<feature type="domain" description="Cytosolic endo-beta-N-acetylglucosaminidase TIM barrel" evidence="2">
    <location>
        <begin position="109"/>
        <end position="510"/>
    </location>
</feature>
<feature type="compositionally biased region" description="Polar residues" evidence="1">
    <location>
        <begin position="714"/>
        <end position="730"/>
    </location>
</feature>
<protein>
    <submittedName>
        <fullName evidence="3">Glycoside hydrolase</fullName>
    </submittedName>
</protein>
<evidence type="ECO:0000313" key="3">
    <source>
        <dbReference type="EMBL" id="GAC96187.1"/>
    </source>
</evidence>
<dbReference type="GO" id="GO:0005829">
    <property type="term" value="C:cytosol"/>
    <property type="evidence" value="ECO:0007669"/>
    <property type="project" value="UniProtKB-SubCell"/>
</dbReference>
<dbReference type="Gene3D" id="2.60.120.260">
    <property type="entry name" value="Galactose-binding domain-like"/>
    <property type="match status" value="1"/>
</dbReference>
<proteinExistence type="predicted"/>
<dbReference type="eggNOG" id="KOG2331">
    <property type="taxonomic scope" value="Eukaryota"/>
</dbReference>
<evidence type="ECO:0000256" key="1">
    <source>
        <dbReference type="SAM" id="MobiDB-lite"/>
    </source>
</evidence>
<dbReference type="GO" id="GO:0033925">
    <property type="term" value="F:mannosyl-glycoprotein endo-beta-N-acetylglucosaminidase activity"/>
    <property type="evidence" value="ECO:0007669"/>
    <property type="project" value="UniProtKB-EC"/>
</dbReference>
<dbReference type="GeneID" id="24109053"/>
<organism evidence="3 4">
    <name type="scientific">Pseudozyma hubeiensis (strain SY62)</name>
    <name type="common">Yeast</name>
    <dbReference type="NCBI Taxonomy" id="1305764"/>
    <lineage>
        <taxon>Eukaryota</taxon>
        <taxon>Fungi</taxon>
        <taxon>Dikarya</taxon>
        <taxon>Basidiomycota</taxon>
        <taxon>Ustilaginomycotina</taxon>
        <taxon>Ustilaginomycetes</taxon>
        <taxon>Ustilaginales</taxon>
        <taxon>Ustilaginaceae</taxon>
        <taxon>Pseudozyma</taxon>
    </lineage>
</organism>
<dbReference type="EMBL" id="DF238801">
    <property type="protein sequence ID" value="GAC96187.1"/>
    <property type="molecule type" value="Genomic_DNA"/>
</dbReference>
<keyword evidence="3" id="KW-0378">Hydrolase</keyword>
<keyword evidence="4" id="KW-1185">Reference proteome</keyword>
<dbReference type="STRING" id="1305764.R9P4K7"/>
<sequence>MPQAFQLQQKPRQSQSPSGEAQHVEPLLDLQTPCSPLRQHIDPEALPRPDYFESLDALHLWYQMHYGDALNDDLEQCSNHTGPPSPSSSSFALTGPKLVVCHDFQGGYNENPRQQGYSLEHLHLVDTFIYFSHKRVSIPPVGWLTAAARTGTKVLGTLIFEWSESVPDMARLLRGPERKAMPLRGEPCFSPQYAVELVELALQRGFSGYLVNIEVALDLGFSCSGEAWPAWVGEHARIVEMHRNAERLRGWLHYLREEGTRRFVEAGRDANEWEVMWYDSVVYPHGQLAWQDALNEHNVSFFQASHTFFTNYTWAKPPQPLPPGQLIDPNDENPQILQLRGYGLTGPEDGGHHPQLLLSAAMVDSLDRPREHVFVGIDVFGRNCWGGLKAWKSLDMIGPHRREQDGLGLSVALFAPGWTWEEESAGLTLESSQASQKRKWSDWWHIDSSVWIGLPSTPAPGQFRITLSPDDVKPLQSYFNWSNLSLDRSRRRASKNGFYTNFSFGSGTKWFDGGELVHDWSRGTDPSSGFTDTGVCMPKPDLLYAAAHDDPSTAGTPESRQESRSWTFDHARVWSGTASLQVTMIWEDHDALNTARQVPVSLCSAVLEDCGGNLEDAESNEWQYTIVYDGETRLQPHVAIAETSNQAGGIHIRDDGATYRDLPNGWTAATVSFEIVHSDSSQALECPTLSLGFTASVQPRTSPQTRIGALQVSRQPVSTDNEALSINNRPASDLSDAATSNEQTKRLQASVLDWTTSRISTSSMYYNVWVQKMDRPESRVWLGTSTREATRYEFCLPDHLALPPQLAQEMETDLEYIVTSLDILHPRIVARARVTLI</sequence>
<dbReference type="PANTHER" id="PTHR13246">
    <property type="entry name" value="ENDO BETA N-ACETYLGLUCOSAMINIDASE"/>
    <property type="match status" value="1"/>
</dbReference>
<dbReference type="RefSeq" id="XP_012189774.1">
    <property type="nucleotide sequence ID" value="XM_012334384.1"/>
</dbReference>
<dbReference type="PANTHER" id="PTHR13246:SF1">
    <property type="entry name" value="CYTOSOLIC ENDO-BETA-N-ACETYLGLUCOSAMINIDASE"/>
    <property type="match status" value="1"/>
</dbReference>
<dbReference type="HOGENOM" id="CLU_016511_0_0_1"/>
<dbReference type="Gene3D" id="3.20.20.80">
    <property type="entry name" value="Glycosidases"/>
    <property type="match status" value="1"/>
</dbReference>
<feature type="region of interest" description="Disordered" evidence="1">
    <location>
        <begin position="714"/>
        <end position="742"/>
    </location>
</feature>
<evidence type="ECO:0000259" key="2">
    <source>
        <dbReference type="Pfam" id="PF03644"/>
    </source>
</evidence>
<gene>
    <name evidence="3" type="ORF">PHSY_003767</name>
</gene>
<dbReference type="Pfam" id="PF03644">
    <property type="entry name" value="Glyco_hydro_85"/>
    <property type="match status" value="1"/>
</dbReference>
<dbReference type="Proteomes" id="UP000014071">
    <property type="component" value="Unassembled WGS sequence"/>
</dbReference>